<dbReference type="PANTHER" id="PTHR43991:SF9">
    <property type="entry name" value="DUF2415 DOMAIN-CONTAINING PROTEIN"/>
    <property type="match status" value="1"/>
</dbReference>
<dbReference type="Proteomes" id="UP000008370">
    <property type="component" value="Unassembled WGS sequence"/>
</dbReference>
<dbReference type="STRING" id="650164.K5V755"/>
<accession>K5V755</accession>
<feature type="repeat" description="WD" evidence="1">
    <location>
        <begin position="220"/>
        <end position="252"/>
    </location>
</feature>
<keyword evidence="1" id="KW-0853">WD repeat</keyword>
<gene>
    <name evidence="4" type="ORF">PHACADRAFT_253043</name>
</gene>
<evidence type="ECO:0000259" key="3">
    <source>
        <dbReference type="Pfam" id="PF10313"/>
    </source>
</evidence>
<feature type="compositionally biased region" description="Acidic residues" evidence="2">
    <location>
        <begin position="454"/>
        <end position="475"/>
    </location>
</feature>
<dbReference type="InterPro" id="IPR019417">
    <property type="entry name" value="DUF2415"/>
</dbReference>
<dbReference type="PANTHER" id="PTHR43991">
    <property type="entry name" value="WD REPEAT PROTEIN (AFU_ORTHOLOGUE AFUA_8G05640)-RELATED"/>
    <property type="match status" value="1"/>
</dbReference>
<feature type="compositionally biased region" description="Basic and acidic residues" evidence="2">
    <location>
        <begin position="508"/>
        <end position="521"/>
    </location>
</feature>
<dbReference type="HOGENOM" id="CLU_005870_0_0_1"/>
<dbReference type="KEGG" id="pco:PHACADRAFT_253043"/>
<feature type="compositionally biased region" description="Low complexity" evidence="2">
    <location>
        <begin position="354"/>
        <end position="363"/>
    </location>
</feature>
<dbReference type="AlphaFoldDB" id="K5V755"/>
<feature type="region of interest" description="Disordered" evidence="2">
    <location>
        <begin position="395"/>
        <end position="423"/>
    </location>
</feature>
<protein>
    <recommendedName>
        <fullName evidence="3">DUF2415 domain-containing protein</fullName>
    </recommendedName>
</protein>
<dbReference type="InterPro" id="IPR015943">
    <property type="entry name" value="WD40/YVTN_repeat-like_dom_sf"/>
</dbReference>
<dbReference type="InParanoid" id="K5V755"/>
<evidence type="ECO:0000256" key="2">
    <source>
        <dbReference type="SAM" id="MobiDB-lite"/>
    </source>
</evidence>
<feature type="region of interest" description="Disordered" evidence="2">
    <location>
        <begin position="336"/>
        <end position="379"/>
    </location>
</feature>
<evidence type="ECO:0000313" key="4">
    <source>
        <dbReference type="EMBL" id="EKM58586.1"/>
    </source>
</evidence>
<dbReference type="PROSITE" id="PS50082">
    <property type="entry name" value="WD_REPEATS_2"/>
    <property type="match status" value="1"/>
</dbReference>
<feature type="region of interest" description="Disordered" evidence="2">
    <location>
        <begin position="447"/>
        <end position="547"/>
    </location>
</feature>
<evidence type="ECO:0000313" key="5">
    <source>
        <dbReference type="Proteomes" id="UP000008370"/>
    </source>
</evidence>
<dbReference type="RefSeq" id="XP_007393894.1">
    <property type="nucleotide sequence ID" value="XM_007393832.1"/>
</dbReference>
<dbReference type="OrthoDB" id="64353at2759"/>
<dbReference type="InterPro" id="IPR001680">
    <property type="entry name" value="WD40_rpt"/>
</dbReference>
<feature type="region of interest" description="Disordered" evidence="2">
    <location>
        <begin position="257"/>
        <end position="295"/>
    </location>
</feature>
<reference evidence="4 5" key="1">
    <citation type="journal article" date="2012" name="BMC Genomics">
        <title>Comparative genomics of the white-rot fungi, Phanerochaete carnosa and P. chrysosporium, to elucidate the genetic basis of the distinct wood types they colonize.</title>
        <authorList>
            <person name="Suzuki H."/>
            <person name="MacDonald J."/>
            <person name="Syed K."/>
            <person name="Salamov A."/>
            <person name="Hori C."/>
            <person name="Aerts A."/>
            <person name="Henrissat B."/>
            <person name="Wiebenga A."/>
            <person name="vanKuyk P.A."/>
            <person name="Barry K."/>
            <person name="Lindquist E."/>
            <person name="LaButti K."/>
            <person name="Lapidus A."/>
            <person name="Lucas S."/>
            <person name="Coutinho P."/>
            <person name="Gong Y."/>
            <person name="Samejima M."/>
            <person name="Mahadevan R."/>
            <person name="Abou-Zaid M."/>
            <person name="de Vries R.P."/>
            <person name="Igarashi K."/>
            <person name="Yadav J.S."/>
            <person name="Grigoriev I.V."/>
            <person name="Master E.R."/>
        </authorList>
    </citation>
    <scope>NUCLEOTIDE SEQUENCE [LARGE SCALE GENOMIC DNA]</scope>
    <source>
        <strain evidence="4 5">HHB-10118-sp</strain>
    </source>
</reference>
<dbReference type="InterPro" id="IPR036322">
    <property type="entry name" value="WD40_repeat_dom_sf"/>
</dbReference>
<dbReference type="GeneID" id="18915652"/>
<evidence type="ECO:0000256" key="1">
    <source>
        <dbReference type="PROSITE-ProRule" id="PRU00221"/>
    </source>
</evidence>
<dbReference type="SUPFAM" id="SSF50978">
    <property type="entry name" value="WD40 repeat-like"/>
    <property type="match status" value="1"/>
</dbReference>
<organism evidence="4 5">
    <name type="scientific">Phanerochaete carnosa (strain HHB-10118-sp)</name>
    <name type="common">White-rot fungus</name>
    <name type="synonym">Peniophora carnosa</name>
    <dbReference type="NCBI Taxonomy" id="650164"/>
    <lineage>
        <taxon>Eukaryota</taxon>
        <taxon>Fungi</taxon>
        <taxon>Dikarya</taxon>
        <taxon>Basidiomycota</taxon>
        <taxon>Agaricomycotina</taxon>
        <taxon>Agaricomycetes</taxon>
        <taxon>Polyporales</taxon>
        <taxon>Phanerochaetaceae</taxon>
        <taxon>Phanerochaete</taxon>
    </lineage>
</organism>
<proteinExistence type="predicted"/>
<feature type="domain" description="DUF2415" evidence="3">
    <location>
        <begin position="295"/>
        <end position="333"/>
    </location>
</feature>
<dbReference type="Pfam" id="PF10313">
    <property type="entry name" value="DUF2415"/>
    <property type="match status" value="1"/>
</dbReference>
<keyword evidence="5" id="KW-1185">Reference proteome</keyword>
<sequence length="593" mass="64363">MEHDILVPNAAPRRIADLSFQPNSLSSLVLDNGDTLLAVGGQEAELHLSLYGSPPSYSSGGSLAAREPAHRFGRQRWKTEVTLEGASINNSVLLTSLSLTGSNESSAEPRIVVSNNDRTVKFFDIATRSVKHNDQRLSHAGHLRLDVAVNHSSISPDGRTLLSVGDSPDVFLHRITGGARITFSHMMKLSLSRYINFIPSYSYGLVTPYSAGTPVPASFSTAFSANGSKFAVASQEGVVVVWDVRSSKPLKVIQTDKERPTNTAGSHGNGGASGWISEPPFDWAQGSQKAPGWGVRSVKFSPRGVGREVMTFTEHTSLLHVVDAQTFETEEIIRVPPFDSPPATRPITVRQRSDSPASISSRSTVERAHMSSSQLPPPPRIMLFSGALEDTFRIPSIDTTGRRRQRIHGAPEDDSEGIVVIPPLGDREVDDDVRRLIEGRHAITLRIRGASHPDDEDGGRDDTREDEMDVDELDPDCVSSYSPSRAASPTPSPGPSSAPSGSGLSRFDPVRRAGLLERRESASPYLARRGSSQGLRRHQRRGDTAGDIEIDQDLAGTCFDPSGEYIYVGAMGGIAEWKVRGAEQRWWSEATFA</sequence>
<dbReference type="Gene3D" id="2.130.10.10">
    <property type="entry name" value="YVTN repeat-like/Quinoprotein amine dehydrogenase"/>
    <property type="match status" value="2"/>
</dbReference>
<feature type="compositionally biased region" description="Low complexity" evidence="2">
    <location>
        <begin position="479"/>
        <end position="489"/>
    </location>
</feature>
<dbReference type="EMBL" id="JH930470">
    <property type="protein sequence ID" value="EKM58586.1"/>
    <property type="molecule type" value="Genomic_DNA"/>
</dbReference>
<name>K5V755_PHACS</name>